<evidence type="ECO:0000256" key="1">
    <source>
        <dbReference type="SAM" id="MobiDB-lite"/>
    </source>
</evidence>
<keyword evidence="4" id="KW-1185">Reference proteome</keyword>
<dbReference type="OrthoDB" id="5563539at2759"/>
<reference evidence="3 4" key="1">
    <citation type="submission" date="2017-06" db="EMBL/GenBank/DDBJ databases">
        <title>Genome of Fusarium nygamai isolate CS10214.</title>
        <authorList>
            <person name="Gardiner D.M."/>
            <person name="Obanor F."/>
            <person name="Kazan K."/>
        </authorList>
    </citation>
    <scope>NUCLEOTIDE SEQUENCE [LARGE SCALE GENOMIC DNA]</scope>
    <source>
        <strain evidence="3 4">CS10214</strain>
    </source>
</reference>
<dbReference type="PANTHER" id="PTHR28051">
    <property type="entry name" value="PROTEIN MTL1-RELATED"/>
    <property type="match status" value="1"/>
</dbReference>
<evidence type="ECO:0000259" key="2">
    <source>
        <dbReference type="Pfam" id="PF08550"/>
    </source>
</evidence>
<comment type="caution">
    <text evidence="3">The sequence shown here is derived from an EMBL/GenBank/DDBJ whole genome shotgun (WGS) entry which is preliminary data.</text>
</comment>
<dbReference type="GO" id="GO:0007039">
    <property type="term" value="P:protein catabolic process in the vacuole"/>
    <property type="evidence" value="ECO:0007669"/>
    <property type="project" value="TreeGrafter"/>
</dbReference>
<dbReference type="Pfam" id="PF08550">
    <property type="entry name" value="GATA_AreA"/>
    <property type="match status" value="1"/>
</dbReference>
<dbReference type="InterPro" id="IPR013860">
    <property type="entry name" value="AreA_GATA"/>
</dbReference>
<dbReference type="EMBL" id="MTQA01000210">
    <property type="protein sequence ID" value="PNP74446.1"/>
    <property type="molecule type" value="Genomic_DNA"/>
</dbReference>
<accession>A0A2K0VWP3</accession>
<feature type="compositionally biased region" description="Basic and acidic residues" evidence="1">
    <location>
        <begin position="340"/>
        <end position="349"/>
    </location>
</feature>
<organism evidence="3 4">
    <name type="scientific">Gibberella nygamai</name>
    <name type="common">Bean root rot disease fungus</name>
    <name type="synonym">Fusarium nygamai</name>
    <dbReference type="NCBI Taxonomy" id="42673"/>
    <lineage>
        <taxon>Eukaryota</taxon>
        <taxon>Fungi</taxon>
        <taxon>Dikarya</taxon>
        <taxon>Ascomycota</taxon>
        <taxon>Pezizomycotina</taxon>
        <taxon>Sordariomycetes</taxon>
        <taxon>Hypocreomycetidae</taxon>
        <taxon>Hypocreales</taxon>
        <taxon>Nectriaceae</taxon>
        <taxon>Fusarium</taxon>
        <taxon>Fusarium fujikuroi species complex</taxon>
    </lineage>
</organism>
<dbReference type="GO" id="GO:0042149">
    <property type="term" value="P:cellular response to glucose starvation"/>
    <property type="evidence" value="ECO:0007669"/>
    <property type="project" value="TreeGrafter"/>
</dbReference>
<dbReference type="GO" id="GO:0005773">
    <property type="term" value="C:vacuole"/>
    <property type="evidence" value="ECO:0007669"/>
    <property type="project" value="GOC"/>
</dbReference>
<dbReference type="PANTHER" id="PTHR28051:SF1">
    <property type="entry name" value="PROTEIN MTL1-RELATED"/>
    <property type="match status" value="1"/>
</dbReference>
<feature type="compositionally biased region" description="Polar residues" evidence="1">
    <location>
        <begin position="230"/>
        <end position="241"/>
    </location>
</feature>
<feature type="region of interest" description="Disordered" evidence="1">
    <location>
        <begin position="209"/>
        <end position="262"/>
    </location>
</feature>
<sequence>MFSCFAQERFYVRPAIDPNDDLKTSSSSRSGDSCLVYPADDASAEVSDNTLRPSTPDNNDHTKDDMAISSRPSRHVDYLSHNWREEDIWSSWRYIVMRRGDLPDSVRLENAAWRTWIQAKNNLKTISPETLDWLKDYDITWLYGPMHSAPDALDSTQTEPSKVSLSKTDSDVNLDKKSILKRRSLSEVMLQRSLSTASLLKQATAAVKTQEARGISRPHVGRSPADCLSQPFSQRQLGRENSSVSSSTKSSGITSPTCERKHTHFNERVEQCIAVEVKGVEHSNKELDTGRYGNESDLEGGVMLKRANIRRRSLFQRRALETKPAEGKTIAMFPSTTLKYRKDTPEPRRTASKHSRSPVMPSSSLQDLRPAKQPRVLFVGEGEDDSLDNVMLSSSIGWPSPPAQGANDGLCQPLSSVRPCEEPAGMRRTLSGMFMPYEERGASSADGILDRVIDTVNTARDIAYVIWSVGWRK</sequence>
<name>A0A2K0VWP3_GIBNY</name>
<evidence type="ECO:0000313" key="4">
    <source>
        <dbReference type="Proteomes" id="UP000236664"/>
    </source>
</evidence>
<protein>
    <recommendedName>
        <fullName evidence="2">Nitrogen regulatory protein areA GATA-like domain-containing protein</fullName>
    </recommendedName>
</protein>
<dbReference type="InterPro" id="IPR052292">
    <property type="entry name" value="Glucose_repression_reg"/>
</dbReference>
<feature type="compositionally biased region" description="Polar residues" evidence="1">
    <location>
        <begin position="46"/>
        <end position="57"/>
    </location>
</feature>
<feature type="compositionally biased region" description="Low complexity" evidence="1">
    <location>
        <begin position="242"/>
        <end position="257"/>
    </location>
</feature>
<evidence type="ECO:0000313" key="3">
    <source>
        <dbReference type="EMBL" id="PNP74446.1"/>
    </source>
</evidence>
<feature type="region of interest" description="Disordered" evidence="1">
    <location>
        <begin position="42"/>
        <end position="69"/>
    </location>
</feature>
<proteinExistence type="predicted"/>
<dbReference type="Proteomes" id="UP000236664">
    <property type="component" value="Unassembled WGS sequence"/>
</dbReference>
<dbReference type="AlphaFoldDB" id="A0A2K0VWP3"/>
<gene>
    <name evidence="3" type="ORF">FNYG_12219</name>
</gene>
<dbReference type="STRING" id="42673.A0A2K0VWP3"/>
<feature type="region of interest" description="Disordered" evidence="1">
    <location>
        <begin position="340"/>
        <end position="372"/>
    </location>
</feature>
<feature type="domain" description="Nitrogen regulatory protein areA GATA-like" evidence="2">
    <location>
        <begin position="91"/>
        <end position="117"/>
    </location>
</feature>